<accession>A0A6H1TSV7</accession>
<feature type="transmembrane region" description="Helical" evidence="8">
    <location>
        <begin position="367"/>
        <end position="385"/>
    </location>
</feature>
<evidence type="ECO:0000256" key="4">
    <source>
        <dbReference type="ARBA" id="ARBA00022692"/>
    </source>
</evidence>
<dbReference type="PANTHER" id="PTHR30460:SF0">
    <property type="entry name" value="MODERATE CONDUCTANCE MECHANOSENSITIVE CHANNEL YBIO"/>
    <property type="match status" value="1"/>
</dbReference>
<evidence type="ECO:0000256" key="7">
    <source>
        <dbReference type="SAM" id="MobiDB-lite"/>
    </source>
</evidence>
<feature type="compositionally biased region" description="Basic and acidic residues" evidence="7">
    <location>
        <begin position="295"/>
        <end position="313"/>
    </location>
</feature>
<keyword evidence="4 8" id="KW-0812">Transmembrane</keyword>
<dbReference type="Pfam" id="PF21088">
    <property type="entry name" value="MS_channel_1st"/>
    <property type="match status" value="1"/>
</dbReference>
<dbReference type="SUPFAM" id="SSF50182">
    <property type="entry name" value="Sm-like ribonucleoproteins"/>
    <property type="match status" value="1"/>
</dbReference>
<keyword evidence="6 8" id="KW-0472">Membrane</keyword>
<feature type="transmembrane region" description="Helical" evidence="8">
    <location>
        <begin position="406"/>
        <end position="426"/>
    </location>
</feature>
<keyword evidence="13" id="KW-1185">Reference proteome</keyword>
<dbReference type="Gene3D" id="3.30.70.100">
    <property type="match status" value="1"/>
</dbReference>
<feature type="transmembrane region" description="Helical" evidence="8">
    <location>
        <begin position="327"/>
        <end position="347"/>
    </location>
</feature>
<feature type="compositionally biased region" description="Low complexity" evidence="7">
    <location>
        <begin position="275"/>
        <end position="288"/>
    </location>
</feature>
<feature type="compositionally biased region" description="Low complexity" evidence="7">
    <location>
        <begin position="62"/>
        <end position="73"/>
    </location>
</feature>
<dbReference type="KEGG" id="oxy:HCG48_02115"/>
<dbReference type="Pfam" id="PF00924">
    <property type="entry name" value="MS_channel_2nd"/>
    <property type="match status" value="1"/>
</dbReference>
<evidence type="ECO:0000256" key="6">
    <source>
        <dbReference type="ARBA" id="ARBA00023136"/>
    </source>
</evidence>
<dbReference type="GO" id="GO:0008381">
    <property type="term" value="F:mechanosensitive monoatomic ion channel activity"/>
    <property type="evidence" value="ECO:0007669"/>
    <property type="project" value="InterPro"/>
</dbReference>
<dbReference type="InterPro" id="IPR049142">
    <property type="entry name" value="MS_channel_1st"/>
</dbReference>
<feature type="domain" description="Mechanosensitive ion channel MscS" evidence="9">
    <location>
        <begin position="462"/>
        <end position="526"/>
    </location>
</feature>
<dbReference type="SUPFAM" id="SSF82861">
    <property type="entry name" value="Mechanosensitive channel protein MscS (YggB), transmembrane region"/>
    <property type="match status" value="1"/>
</dbReference>
<feature type="region of interest" description="Disordered" evidence="7">
    <location>
        <begin position="260"/>
        <end position="313"/>
    </location>
</feature>
<dbReference type="PANTHER" id="PTHR30460">
    <property type="entry name" value="MODERATE CONDUCTANCE MECHANOSENSITIVE CHANNEL YBIO"/>
    <property type="match status" value="1"/>
</dbReference>
<evidence type="ECO:0000256" key="3">
    <source>
        <dbReference type="ARBA" id="ARBA00022475"/>
    </source>
</evidence>
<dbReference type="EMBL" id="CP051167">
    <property type="protein sequence ID" value="QIZ69525.1"/>
    <property type="molecule type" value="Genomic_DNA"/>
</dbReference>
<sequence length="650" mass="71826">MTIRQTRFDDKPHPFSPRSLLRWGGAIALQAVTLYSLSTVPVSGQTPTFIPSQLPEAQKPTSNDNGSGESGESASDKQGAEADASPSQPAPQETQSSGNGFLPFMGGEEQIPQTPVYLDGRKLFEIATNDSERVREIETRLKEIVRNGFEPEKLSVYNAVLNGETVICLAPDGNSDRVCKEPAIYLMTVTSTDARLNRFTADPQLLADEWSQRIERQLDRAIEERQPQHLKEQLSLAAAIALVMVLGSFTLAHERQKLEAQRQKIANEPTPPPSESSSETDLSESTATNPVESDSLDRRHESESIGELQHKMNQREKRNINDLKQRLIQIGQVGVWGGGSYAIVGLFPYTRWLQPLVLSWLPFPLKIVGIVFSSYAGIRLTYVGIDRFFSALQDEDFLDADESRRLALRFSTFSAVFKSISFAGFVSVGTLAMLSAIGLNLAPILAGAGIIGLGISLASQSLIKDAINGFLILLEDQYAVGDVIIVGDVGGLVENMNLRITQLRNGEGRLITLPNSTISVVQNLSKEWARVDCTIDVAYHTDVDRALAVLRELSVEIYSEPEWREKIIDVPEVLGIDEIDHAGILIRTWIKTKPLQHWSVGREFRRRIKTRFDREGIAIGTPQQSVTFKNSLELLKEASNGNSPSEHAIV</sequence>
<dbReference type="Gene3D" id="2.30.30.60">
    <property type="match status" value="1"/>
</dbReference>
<keyword evidence="5 8" id="KW-1133">Transmembrane helix</keyword>
<feature type="region of interest" description="Disordered" evidence="7">
    <location>
        <begin position="48"/>
        <end position="108"/>
    </location>
</feature>
<evidence type="ECO:0000256" key="5">
    <source>
        <dbReference type="ARBA" id="ARBA00022989"/>
    </source>
</evidence>
<dbReference type="RefSeq" id="WP_168567682.1">
    <property type="nucleotide sequence ID" value="NZ_CP051167.1"/>
</dbReference>
<dbReference type="Gene3D" id="1.10.287.1260">
    <property type="match status" value="1"/>
</dbReference>
<gene>
    <name evidence="12" type="ORF">HCG48_02115</name>
</gene>
<dbReference type="InterPro" id="IPR011014">
    <property type="entry name" value="MscS_channel_TM-2"/>
</dbReference>
<evidence type="ECO:0000256" key="2">
    <source>
        <dbReference type="ARBA" id="ARBA00008017"/>
    </source>
</evidence>
<proteinExistence type="inferred from homology"/>
<feature type="compositionally biased region" description="Polar residues" evidence="7">
    <location>
        <begin position="85"/>
        <end position="99"/>
    </location>
</feature>
<dbReference type="InterPro" id="IPR011066">
    <property type="entry name" value="MscS_channel_C_sf"/>
</dbReference>
<feature type="domain" description="Mechanosensitive ion channel MscS C-terminal" evidence="10">
    <location>
        <begin position="531"/>
        <end position="619"/>
    </location>
</feature>
<dbReference type="Pfam" id="PF21082">
    <property type="entry name" value="MS_channel_3rd"/>
    <property type="match status" value="1"/>
</dbReference>
<protein>
    <submittedName>
        <fullName evidence="12">Mechanosensitive ion channel family protein</fullName>
    </submittedName>
</protein>
<feature type="transmembrane region" description="Helical" evidence="8">
    <location>
        <begin position="432"/>
        <end position="455"/>
    </location>
</feature>
<keyword evidence="3" id="KW-1003">Cell membrane</keyword>
<dbReference type="Proteomes" id="UP000500857">
    <property type="component" value="Chromosome"/>
</dbReference>
<dbReference type="GO" id="GO:0005886">
    <property type="term" value="C:plasma membrane"/>
    <property type="evidence" value="ECO:0007669"/>
    <property type="project" value="UniProtKB-SubCell"/>
</dbReference>
<evidence type="ECO:0000256" key="8">
    <source>
        <dbReference type="SAM" id="Phobius"/>
    </source>
</evidence>
<organism evidence="12 13">
    <name type="scientific">Oxynema aestuarii AP17</name>
    <dbReference type="NCBI Taxonomy" id="2064643"/>
    <lineage>
        <taxon>Bacteria</taxon>
        <taxon>Bacillati</taxon>
        <taxon>Cyanobacteriota</taxon>
        <taxon>Cyanophyceae</taxon>
        <taxon>Oscillatoriophycideae</taxon>
        <taxon>Oscillatoriales</taxon>
        <taxon>Oscillatoriaceae</taxon>
        <taxon>Oxynema</taxon>
        <taxon>Oxynema aestuarii</taxon>
    </lineage>
</organism>
<dbReference type="FunFam" id="3.30.70.100:FF:000018">
    <property type="entry name" value="MscS mechanosensitive ion channel"/>
    <property type="match status" value="1"/>
</dbReference>
<evidence type="ECO:0000313" key="12">
    <source>
        <dbReference type="EMBL" id="QIZ69525.1"/>
    </source>
</evidence>
<dbReference type="InterPro" id="IPR006685">
    <property type="entry name" value="MscS_channel_2nd"/>
</dbReference>
<evidence type="ECO:0000259" key="10">
    <source>
        <dbReference type="Pfam" id="PF21082"/>
    </source>
</evidence>
<comment type="similarity">
    <text evidence="2">Belongs to the MscS (TC 1.A.23) family.</text>
</comment>
<dbReference type="InterPro" id="IPR023408">
    <property type="entry name" value="MscS_beta-dom_sf"/>
</dbReference>
<dbReference type="InterPro" id="IPR010920">
    <property type="entry name" value="LSM_dom_sf"/>
</dbReference>
<dbReference type="InterPro" id="IPR049278">
    <property type="entry name" value="MS_channel_C"/>
</dbReference>
<feature type="domain" description="Mechanosensitive ion channel transmembrane helices 2/3" evidence="11">
    <location>
        <begin position="424"/>
        <end position="460"/>
    </location>
</feature>
<comment type="subcellular location">
    <subcellularLocation>
        <location evidence="1">Cell membrane</location>
        <topology evidence="1">Multi-pass membrane protein</topology>
    </subcellularLocation>
</comment>
<dbReference type="InterPro" id="IPR045276">
    <property type="entry name" value="YbiO_bact"/>
</dbReference>
<reference evidence="12 13" key="1">
    <citation type="submission" date="2020-04" db="EMBL/GenBank/DDBJ databases">
        <authorList>
            <person name="Basu S."/>
            <person name="Maruthanayagam V."/>
            <person name="Chakraborty S."/>
            <person name="Pramanik A."/>
            <person name="Mukherjee J."/>
            <person name="Brink B."/>
        </authorList>
    </citation>
    <scope>NUCLEOTIDE SEQUENCE [LARGE SCALE GENOMIC DNA]</scope>
    <source>
        <strain evidence="12 13">AP17</strain>
    </source>
</reference>
<dbReference type="AlphaFoldDB" id="A0A6H1TSV7"/>
<dbReference type="SUPFAM" id="SSF82689">
    <property type="entry name" value="Mechanosensitive channel protein MscS (YggB), C-terminal domain"/>
    <property type="match status" value="1"/>
</dbReference>
<evidence type="ECO:0000259" key="9">
    <source>
        <dbReference type="Pfam" id="PF00924"/>
    </source>
</evidence>
<name>A0A6H1TSV7_9CYAN</name>
<evidence type="ECO:0000256" key="1">
    <source>
        <dbReference type="ARBA" id="ARBA00004651"/>
    </source>
</evidence>
<evidence type="ECO:0000259" key="11">
    <source>
        <dbReference type="Pfam" id="PF21088"/>
    </source>
</evidence>
<evidence type="ECO:0000313" key="13">
    <source>
        <dbReference type="Proteomes" id="UP000500857"/>
    </source>
</evidence>